<dbReference type="Gene3D" id="2.60.40.1180">
    <property type="entry name" value="Golgi alpha-mannosidase II"/>
    <property type="match status" value="1"/>
</dbReference>
<dbReference type="Pfam" id="PF21365">
    <property type="entry name" value="Glyco_hydro_31_3rd"/>
    <property type="match status" value="1"/>
</dbReference>
<evidence type="ECO:0000259" key="3">
    <source>
        <dbReference type="Pfam" id="PF01055"/>
    </source>
</evidence>
<evidence type="ECO:0000256" key="2">
    <source>
        <dbReference type="RuleBase" id="RU361185"/>
    </source>
</evidence>
<dbReference type="GO" id="GO:0030246">
    <property type="term" value="F:carbohydrate binding"/>
    <property type="evidence" value="ECO:0007669"/>
    <property type="project" value="InterPro"/>
</dbReference>
<keyword evidence="2" id="KW-0326">Glycosidase</keyword>
<organism evidence="5 6">
    <name type="scientific">Streptomyces smaragdinus</name>
    <dbReference type="NCBI Taxonomy" id="2585196"/>
    <lineage>
        <taxon>Bacteria</taxon>
        <taxon>Bacillati</taxon>
        <taxon>Actinomycetota</taxon>
        <taxon>Actinomycetes</taxon>
        <taxon>Kitasatosporales</taxon>
        <taxon>Streptomycetaceae</taxon>
        <taxon>Streptomyces</taxon>
    </lineage>
</organism>
<dbReference type="SUPFAM" id="SSF51445">
    <property type="entry name" value="(Trans)glycosidases"/>
    <property type="match status" value="1"/>
</dbReference>
<dbReference type="InterPro" id="IPR013780">
    <property type="entry name" value="Glyco_hydro_b"/>
</dbReference>
<dbReference type="GO" id="GO:0005975">
    <property type="term" value="P:carbohydrate metabolic process"/>
    <property type="evidence" value="ECO:0007669"/>
    <property type="project" value="InterPro"/>
</dbReference>
<evidence type="ECO:0000313" key="6">
    <source>
        <dbReference type="Proteomes" id="UP000466345"/>
    </source>
</evidence>
<sequence>MKVRSLVRGARLIGWTRAARALRSARATRRDDRDLSRPAAERARVPGLLRDARPRPGGGTMRFARSTLEIRVTVGGAVFLGWDGAAPEPSYALAGDCPEPDARAHLEPDKDGGWQVVSERLTVAVSRHGAVEVRTPGGQLLRREQPPRWWESSAGDVRWVLHSRVAPDARFFGPGGRAGGDFRLWNTGPGGDPSPVTMPVQFVVADDGCHLMFVDNSWDGRCALTQGAEGGGSGHDRPGRGELRMTGGPLRYWVLAGTPARLLQGWTALTGAPVVPPRWALGHQHARRGVAGAAEVRRVTAGYRERGLPLAAVHLDAGHRAFAADDVRFPRPAELARELRREGIRLVSAVGPGVPAVPGDPVYDAGLAIDAFVRDPAGRAVRGGARPGPVVFPDFTDPRVRKWWGGLYAQRLEQGFDGFRHDLDEPSSLAASGGGTLPRRARHALDGRGGDHREAHNVYALTMARAGYEGLRELRPDHRPFLVSRAGWAGLQRYGGAWSGEMATGWPGLRASLAPVIGLGLCGVPYSGPDTGGPDGRPSPELYLRRLQLGAYLPLFRTVAAGGAGGGEPWESGPAVLEHVRDALRERERLLPYFATLAVQAQRTGAPYVRPLWWHEPQRRSLRDCADAFLLGDDLLVAPVLEEGARTRSVPLPGGRWYDTRDGRSYDGPGRVTVPAPLGEVPVLARAGCVLPVAGPDGGVELEVWAPAPGRGGGGTVAVGAPDGWEPVEVEQYTVRRAGRVHVARADGGRPRYPVRVRGI</sequence>
<dbReference type="RefSeq" id="WP_153455749.1">
    <property type="nucleotide sequence ID" value="NZ_WEGJ01000026.1"/>
</dbReference>
<gene>
    <name evidence="5" type="ORF">SRB5_50670</name>
</gene>
<evidence type="ECO:0008006" key="7">
    <source>
        <dbReference type="Google" id="ProtNLM"/>
    </source>
</evidence>
<reference evidence="5 6" key="1">
    <citation type="submission" date="2019-10" db="EMBL/GenBank/DDBJ databases">
        <title>Streptomyces smaragdinus sp. nov. and Streptomyces fabii sp. nov., isolated from the gut of fungus growing-termite Macrotermes natalensis.</title>
        <authorList>
            <person name="Schwitalla J."/>
            <person name="Benndorf R."/>
            <person name="Martin K."/>
            <person name="De Beer W."/>
            <person name="Kaster A.-K."/>
            <person name="Vollmers J."/>
            <person name="Poulsen M."/>
            <person name="Beemelmanns C."/>
        </authorList>
    </citation>
    <scope>NUCLEOTIDE SEQUENCE [LARGE SCALE GENOMIC DNA]</scope>
    <source>
        <strain evidence="5 6">RB5</strain>
    </source>
</reference>
<dbReference type="SUPFAM" id="SSF51011">
    <property type="entry name" value="Glycosyl hydrolase domain"/>
    <property type="match status" value="1"/>
</dbReference>
<dbReference type="Gene3D" id="2.60.40.1760">
    <property type="entry name" value="glycosyl hydrolase (family 31)"/>
    <property type="match status" value="1"/>
</dbReference>
<dbReference type="SUPFAM" id="SSF74650">
    <property type="entry name" value="Galactose mutarotase-like"/>
    <property type="match status" value="1"/>
</dbReference>
<feature type="domain" description="Glycoside hydrolase family 31 TIM barrel" evidence="3">
    <location>
        <begin position="273"/>
        <end position="597"/>
    </location>
</feature>
<dbReference type="Gene3D" id="3.20.20.80">
    <property type="entry name" value="Glycosidases"/>
    <property type="match status" value="1"/>
</dbReference>
<dbReference type="InterPro" id="IPR017853">
    <property type="entry name" value="GH"/>
</dbReference>
<dbReference type="InterPro" id="IPR048395">
    <property type="entry name" value="Glyco_hydro_31_C"/>
</dbReference>
<dbReference type="PANTHER" id="PTHR22762:SF120">
    <property type="entry name" value="HETEROGLYCAN GLUCOSIDASE 1"/>
    <property type="match status" value="1"/>
</dbReference>
<accession>A0A7K0CN99</accession>
<keyword evidence="2" id="KW-0378">Hydrolase</keyword>
<name>A0A7K0CN99_9ACTN</name>
<keyword evidence="6" id="KW-1185">Reference proteome</keyword>
<comment type="similarity">
    <text evidence="1 2">Belongs to the glycosyl hydrolase 31 family.</text>
</comment>
<evidence type="ECO:0000259" key="4">
    <source>
        <dbReference type="Pfam" id="PF21365"/>
    </source>
</evidence>
<protein>
    <recommendedName>
        <fullName evidence="7">Glycosyl hydrolase</fullName>
    </recommendedName>
</protein>
<dbReference type="Pfam" id="PF01055">
    <property type="entry name" value="Glyco_hydro_31_2nd"/>
    <property type="match status" value="1"/>
</dbReference>
<dbReference type="PANTHER" id="PTHR22762">
    <property type="entry name" value="ALPHA-GLUCOSIDASE"/>
    <property type="match status" value="1"/>
</dbReference>
<dbReference type="AlphaFoldDB" id="A0A7K0CN99"/>
<comment type="caution">
    <text evidence="5">The sequence shown here is derived from an EMBL/GenBank/DDBJ whole genome shotgun (WGS) entry which is preliminary data.</text>
</comment>
<feature type="domain" description="Glycosyl hydrolase family 31 C-terminal" evidence="4">
    <location>
        <begin position="605"/>
        <end position="691"/>
    </location>
</feature>
<dbReference type="Proteomes" id="UP000466345">
    <property type="component" value="Unassembled WGS sequence"/>
</dbReference>
<proteinExistence type="inferred from homology"/>
<dbReference type="InterPro" id="IPR011013">
    <property type="entry name" value="Gal_mutarotase_sf_dom"/>
</dbReference>
<dbReference type="InterPro" id="IPR000322">
    <property type="entry name" value="Glyco_hydro_31_TIM"/>
</dbReference>
<dbReference type="GO" id="GO:0004553">
    <property type="term" value="F:hydrolase activity, hydrolyzing O-glycosyl compounds"/>
    <property type="evidence" value="ECO:0007669"/>
    <property type="project" value="InterPro"/>
</dbReference>
<evidence type="ECO:0000313" key="5">
    <source>
        <dbReference type="EMBL" id="MQY14891.1"/>
    </source>
</evidence>
<dbReference type="OrthoDB" id="176168at2"/>
<dbReference type="EMBL" id="WEGJ01000026">
    <property type="protein sequence ID" value="MQY14891.1"/>
    <property type="molecule type" value="Genomic_DNA"/>
</dbReference>
<evidence type="ECO:0000256" key="1">
    <source>
        <dbReference type="ARBA" id="ARBA00007806"/>
    </source>
</evidence>